<keyword evidence="2" id="KW-0378">Hydrolase</keyword>
<dbReference type="InterPro" id="IPR050471">
    <property type="entry name" value="AB_hydrolase"/>
</dbReference>
<dbReference type="GeneID" id="63785288"/>
<dbReference type="PANTHER" id="PTHR43433:SF5">
    <property type="entry name" value="AB HYDROLASE-1 DOMAIN-CONTAINING PROTEIN"/>
    <property type="match status" value="1"/>
</dbReference>
<evidence type="ECO:0000259" key="1">
    <source>
        <dbReference type="Pfam" id="PF12697"/>
    </source>
</evidence>
<proteinExistence type="predicted"/>
<keyword evidence="3" id="KW-1185">Reference proteome</keyword>
<feature type="domain" description="AB hydrolase-1" evidence="1">
    <location>
        <begin position="63"/>
        <end position="298"/>
    </location>
</feature>
<dbReference type="RefSeq" id="XP_040727499.1">
    <property type="nucleotide sequence ID" value="XM_040868689.1"/>
</dbReference>
<reference evidence="2 3" key="1">
    <citation type="submission" date="2016-07" db="EMBL/GenBank/DDBJ databases">
        <title>Pervasive Adenine N6-methylation of Active Genes in Fungi.</title>
        <authorList>
            <consortium name="DOE Joint Genome Institute"/>
            <person name="Mondo S.J."/>
            <person name="Dannebaum R.O."/>
            <person name="Kuo R.C."/>
            <person name="Labutti K."/>
            <person name="Haridas S."/>
            <person name="Kuo A."/>
            <person name="Salamov A."/>
            <person name="Ahrendt S.R."/>
            <person name="Lipzen A."/>
            <person name="Sullivan W."/>
            <person name="Andreopoulos W.B."/>
            <person name="Clum A."/>
            <person name="Lindquist E."/>
            <person name="Daum C."/>
            <person name="Ramamoorthy G.K."/>
            <person name="Gryganskyi A."/>
            <person name="Culley D."/>
            <person name="Magnuson J.K."/>
            <person name="James T.Y."/>
            <person name="O'Malley M.A."/>
            <person name="Stajich J.E."/>
            <person name="Spatafora J.W."/>
            <person name="Visel A."/>
            <person name="Grigoriev I.V."/>
        </authorList>
    </citation>
    <scope>NUCLEOTIDE SEQUENCE [LARGE SCALE GENOMIC DNA]</scope>
    <source>
        <strain evidence="2 3">12-1054</strain>
    </source>
</reference>
<dbReference type="Gene3D" id="3.40.50.1820">
    <property type="entry name" value="alpha/beta hydrolase"/>
    <property type="match status" value="1"/>
</dbReference>
<evidence type="ECO:0000313" key="2">
    <source>
        <dbReference type="EMBL" id="ORY86317.1"/>
    </source>
</evidence>
<protein>
    <submittedName>
        <fullName evidence="2">Alpha/Beta hydrolase protein</fullName>
    </submittedName>
</protein>
<comment type="caution">
    <text evidence="2">The sequence shown here is derived from an EMBL/GenBank/DDBJ whole genome shotgun (WGS) entry which is preliminary data.</text>
</comment>
<name>A0A1Y2FRV5_PROLT</name>
<dbReference type="InterPro" id="IPR000073">
    <property type="entry name" value="AB_hydrolase_1"/>
</dbReference>
<dbReference type="Proteomes" id="UP000193685">
    <property type="component" value="Unassembled WGS sequence"/>
</dbReference>
<dbReference type="GO" id="GO:0016787">
    <property type="term" value="F:hydrolase activity"/>
    <property type="evidence" value="ECO:0007669"/>
    <property type="project" value="UniProtKB-KW"/>
</dbReference>
<gene>
    <name evidence="2" type="ORF">BCR37DRAFT_376888</name>
</gene>
<dbReference type="OrthoDB" id="19657at2759"/>
<dbReference type="AlphaFoldDB" id="A0A1Y2FRV5"/>
<sequence length="321" mass="35708">MADSFCSESEFRLSSSAQHLVPFSSGFATDVQLGWDIYGEGPIRVLVLAGATQSRESNIPIVQSLLQQNDYTVLLIDHPGAPNHAGHAKLHTWSTRNIAKLLILAIQEIGWYAGPAIHICATSLGGLAAMHIGLEVPRIVASLTLVSVYARYQQPCMRGSRRKILSLVTAPWTKECYAKAEMRLLYSRSYLELPDPAGVFATQREALERETLNRLNTAMQGFYGFLGQNWACRWHHLSRAQQERLGQQVSQILLVTGAKDIIVSPNCGKKLAKRLNCPVHVFERCGHSPQRQEPDVFHALLKAHIERAELSHHAVRFSLSA</sequence>
<dbReference type="EMBL" id="MCFI01000003">
    <property type="protein sequence ID" value="ORY86317.1"/>
    <property type="molecule type" value="Genomic_DNA"/>
</dbReference>
<accession>A0A1Y2FRV5</accession>
<dbReference type="SUPFAM" id="SSF53474">
    <property type="entry name" value="alpha/beta-Hydrolases"/>
    <property type="match status" value="1"/>
</dbReference>
<dbReference type="Pfam" id="PF12697">
    <property type="entry name" value="Abhydrolase_6"/>
    <property type="match status" value="1"/>
</dbReference>
<dbReference type="PANTHER" id="PTHR43433">
    <property type="entry name" value="HYDROLASE, ALPHA/BETA FOLD FAMILY PROTEIN"/>
    <property type="match status" value="1"/>
</dbReference>
<evidence type="ECO:0000313" key="3">
    <source>
        <dbReference type="Proteomes" id="UP000193685"/>
    </source>
</evidence>
<dbReference type="InterPro" id="IPR029058">
    <property type="entry name" value="AB_hydrolase_fold"/>
</dbReference>
<dbReference type="OMA" id="TSPHDWT"/>
<organism evidence="2 3">
    <name type="scientific">Protomyces lactucae-debilis</name>
    <dbReference type="NCBI Taxonomy" id="2754530"/>
    <lineage>
        <taxon>Eukaryota</taxon>
        <taxon>Fungi</taxon>
        <taxon>Dikarya</taxon>
        <taxon>Ascomycota</taxon>
        <taxon>Taphrinomycotina</taxon>
        <taxon>Taphrinomycetes</taxon>
        <taxon>Taphrinales</taxon>
        <taxon>Protomycetaceae</taxon>
        <taxon>Protomyces</taxon>
    </lineage>
</organism>
<dbReference type="STRING" id="56484.A0A1Y2FRV5"/>